<sequence>MLKKFSVIIEVELDQKKYDEVESWGVEPSDYVNSIISDHGRDRGLIMRTSVTEIEHSLYKRLCSAADDFIGKDAIADIEEAVLKTKMCIGGNCED</sequence>
<gene>
    <name evidence="1" type="ORF">UFOVP96_38</name>
</gene>
<reference evidence="1" key="1">
    <citation type="submission" date="2020-04" db="EMBL/GenBank/DDBJ databases">
        <authorList>
            <person name="Chiriac C."/>
            <person name="Salcher M."/>
            <person name="Ghai R."/>
            <person name="Kavagutti S V."/>
        </authorList>
    </citation>
    <scope>NUCLEOTIDE SEQUENCE</scope>
</reference>
<proteinExistence type="predicted"/>
<name>A0A6J5L7T8_9CAUD</name>
<accession>A0A6J5L7T8</accession>
<organism evidence="1">
    <name type="scientific">uncultured Caudovirales phage</name>
    <dbReference type="NCBI Taxonomy" id="2100421"/>
    <lineage>
        <taxon>Viruses</taxon>
        <taxon>Duplodnaviria</taxon>
        <taxon>Heunggongvirae</taxon>
        <taxon>Uroviricota</taxon>
        <taxon>Caudoviricetes</taxon>
        <taxon>Peduoviridae</taxon>
        <taxon>Maltschvirus</taxon>
        <taxon>Maltschvirus maltsch</taxon>
    </lineage>
</organism>
<protein>
    <submittedName>
        <fullName evidence="1">Uncharacterized protein</fullName>
    </submittedName>
</protein>
<evidence type="ECO:0000313" key="1">
    <source>
        <dbReference type="EMBL" id="CAB4127869.1"/>
    </source>
</evidence>
<dbReference type="EMBL" id="LR796215">
    <property type="protein sequence ID" value="CAB4127869.1"/>
    <property type="molecule type" value="Genomic_DNA"/>
</dbReference>